<evidence type="ECO:0000256" key="1">
    <source>
        <dbReference type="SAM" id="MobiDB-lite"/>
    </source>
</evidence>
<dbReference type="AlphaFoldDB" id="A0A4Q9P068"/>
<reference evidence="2 3" key="1">
    <citation type="submission" date="2019-01" db="EMBL/GenBank/DDBJ databases">
        <title>Draft genome sequences of three monokaryotic isolates of the white-rot basidiomycete fungus Dichomitus squalens.</title>
        <authorList>
            <consortium name="DOE Joint Genome Institute"/>
            <person name="Lopez S.C."/>
            <person name="Andreopoulos B."/>
            <person name="Pangilinan J."/>
            <person name="Lipzen A."/>
            <person name="Riley R."/>
            <person name="Ahrendt S."/>
            <person name="Ng V."/>
            <person name="Barry K."/>
            <person name="Daum C."/>
            <person name="Grigoriev I.V."/>
            <person name="Hilden K.S."/>
            <person name="Makela M.R."/>
            <person name="de Vries R.P."/>
        </authorList>
    </citation>
    <scope>NUCLEOTIDE SEQUENCE [LARGE SCALE GENOMIC DNA]</scope>
    <source>
        <strain evidence="2 3">CBS 464.89</strain>
    </source>
</reference>
<protein>
    <submittedName>
        <fullName evidence="2">Uncharacterized protein</fullName>
    </submittedName>
</protein>
<evidence type="ECO:0000313" key="2">
    <source>
        <dbReference type="EMBL" id="TBU57753.1"/>
    </source>
</evidence>
<feature type="compositionally biased region" description="Low complexity" evidence="1">
    <location>
        <begin position="41"/>
        <end position="53"/>
    </location>
</feature>
<keyword evidence="3" id="KW-1185">Reference proteome</keyword>
<dbReference type="PROSITE" id="PS51257">
    <property type="entry name" value="PROKAR_LIPOPROTEIN"/>
    <property type="match status" value="1"/>
</dbReference>
<accession>A0A4Q9P068</accession>
<proteinExistence type="predicted"/>
<organism evidence="2 3">
    <name type="scientific">Dichomitus squalens</name>
    <dbReference type="NCBI Taxonomy" id="114155"/>
    <lineage>
        <taxon>Eukaryota</taxon>
        <taxon>Fungi</taxon>
        <taxon>Dikarya</taxon>
        <taxon>Basidiomycota</taxon>
        <taxon>Agaricomycotina</taxon>
        <taxon>Agaricomycetes</taxon>
        <taxon>Polyporales</taxon>
        <taxon>Polyporaceae</taxon>
        <taxon>Dichomitus</taxon>
    </lineage>
</organism>
<gene>
    <name evidence="2" type="ORF">BD310DRAFT_533206</name>
</gene>
<feature type="region of interest" description="Disordered" evidence="1">
    <location>
        <begin position="38"/>
        <end position="88"/>
    </location>
</feature>
<dbReference type="EMBL" id="ML145133">
    <property type="protein sequence ID" value="TBU57753.1"/>
    <property type="molecule type" value="Genomic_DNA"/>
</dbReference>
<dbReference type="Proteomes" id="UP000292082">
    <property type="component" value="Unassembled WGS sequence"/>
</dbReference>
<name>A0A4Q9P068_9APHY</name>
<sequence>MCSDRCQTPPCYPQGRVVASPAAVPGPHCVALSCPPPCPSSLPSSYPPSTSASAMGSGVRPSPVRTPGPRPRVHNRALSGIKTIDDAN</sequence>
<evidence type="ECO:0000313" key="3">
    <source>
        <dbReference type="Proteomes" id="UP000292082"/>
    </source>
</evidence>